<reference evidence="1 2" key="1">
    <citation type="journal article" date="2013" name="Genome Announc.">
        <title>Complete Genome Sequence of Burkholderia sp. Strain RPE64, Bacterial Symbiont of the Bean Bug Riptortus pedestris.</title>
        <authorList>
            <person name="Shibata T.F."/>
            <person name="Maeda T."/>
            <person name="Nikoh N."/>
            <person name="Yamaguchi K."/>
            <person name="Oshima K."/>
            <person name="Hattori M."/>
            <person name="Nishiyama T."/>
            <person name="Hasebe M."/>
            <person name="Fukatsu T."/>
            <person name="Kikuchi Y."/>
            <person name="Shigenobu S."/>
        </authorList>
    </citation>
    <scope>NUCLEOTIDE SEQUENCE [LARGE SCALE GENOMIC DNA]</scope>
</reference>
<dbReference type="HOGENOM" id="CLU_205735_0_0_4"/>
<accession>R4WJI3</accession>
<organism evidence="1 2">
    <name type="scientific">Caballeronia insecticola</name>
    <dbReference type="NCBI Taxonomy" id="758793"/>
    <lineage>
        <taxon>Bacteria</taxon>
        <taxon>Pseudomonadati</taxon>
        <taxon>Pseudomonadota</taxon>
        <taxon>Betaproteobacteria</taxon>
        <taxon>Burkholderiales</taxon>
        <taxon>Burkholderiaceae</taxon>
        <taxon>Caballeronia</taxon>
    </lineage>
</organism>
<sequence length="49" mass="5838">MDPPDPVRHWQHAKRFAASRMRRLIRARPDRDAAVFVRISFRLNEPTPV</sequence>
<name>R4WJI3_9BURK</name>
<evidence type="ECO:0000313" key="2">
    <source>
        <dbReference type="Proteomes" id="UP000013966"/>
    </source>
</evidence>
<keyword evidence="2" id="KW-1185">Reference proteome</keyword>
<dbReference type="EMBL" id="AP013058">
    <property type="protein sequence ID" value="BAN24554.1"/>
    <property type="molecule type" value="Genomic_DNA"/>
</dbReference>
<evidence type="ECO:0000313" key="1">
    <source>
        <dbReference type="EMBL" id="BAN24554.1"/>
    </source>
</evidence>
<proteinExistence type="predicted"/>
<dbReference type="KEGG" id="buo:BRPE64_ACDS28000"/>
<dbReference type="STRING" id="758793.BRPE64_ACDS28000"/>
<dbReference type="AlphaFoldDB" id="R4WJI3"/>
<gene>
    <name evidence="1" type="ORF">BRPE64_ACDS28000</name>
</gene>
<protein>
    <submittedName>
        <fullName evidence="1">Uncharacterized protein</fullName>
    </submittedName>
</protein>
<reference evidence="1 2" key="2">
    <citation type="journal article" date="2018" name="Int. J. Syst. Evol. Microbiol.">
        <title>Burkholderia insecticola sp. nov., a gut symbiotic bacterium of the bean bug Riptortus pedestris.</title>
        <authorList>
            <person name="Takeshita K."/>
            <person name="Tamaki H."/>
            <person name="Ohbayashi T."/>
            <person name="Meng X.-Y."/>
            <person name="Sone T."/>
            <person name="Mitani Y."/>
            <person name="Peeters C."/>
            <person name="Kikuchi Y."/>
            <person name="Vandamme P."/>
        </authorList>
    </citation>
    <scope>NUCLEOTIDE SEQUENCE [LARGE SCALE GENOMIC DNA]</scope>
    <source>
        <strain evidence="1">RPE64</strain>
    </source>
</reference>
<dbReference type="Proteomes" id="UP000013966">
    <property type="component" value="Chromosome 1"/>
</dbReference>